<name>A0AA35Y7U5_LACSI</name>
<gene>
    <name evidence="1" type="ORF">LSALG_LOCUS8808</name>
</gene>
<dbReference type="PANTHER" id="PTHR31639">
    <property type="entry name" value="F-BOX PROTEIN-LIKE"/>
    <property type="match status" value="1"/>
</dbReference>
<dbReference type="InterPro" id="IPR036047">
    <property type="entry name" value="F-box-like_dom_sf"/>
</dbReference>
<sequence>MMLFKTLHLKNRRRWKQTRRKVVQGDKINRFQNRWCMVVRRLLPTQEATTYVHRFPDSHDSSKMTVRISPSACLPAASLTLSLVSRSLLSRQLAMRSVEDVEELMQHIQSRLPIEEAARTSVLSKPWLHAWSTLPTLRFHVDETKHLNMVDLTLSRYLRDNIPIERLELDIYINDVESSSLAEKWIRSVVTSSSLKELSLSVSLTGASLTLPDEILSAAKNLSKLRVTSASRQGVHSVWMKSNSIMNCVCVSLREVVLSGVRLSQEVLDAIFSSCSFLEKIDLYLDKQEEGRGRSIIKIKNLARLHEIRIYSHDGDSTDLEISDLRLFRCNLFFGQFGRPDPRPFSAYSISLGSSVTELWLGGLITDESSLEMIKSGFPFLESLTLDMRCWTLGIFHFTCESLKTLSLMWSSPRRQIIDIQIYAPKLLDFVFVGYTLPSFKFPDSTLLVQTKFVLTLDTPLDASFFLKMREALTLSAKCHVSITIKNYKPSLDIDLDDLRTRLLFPPANNVQQLEFQMVEVEDECRSPFFDAFFEICHPKHVFAKPEVASGHTNHFFLLMLREVLEKKKKKTTTTTRRGPYWPRYLKHVRIRRHHQWETLTNSHRTFLDKPTHFKLNWR</sequence>
<keyword evidence="2" id="KW-1185">Reference proteome</keyword>
<evidence type="ECO:0000313" key="2">
    <source>
        <dbReference type="Proteomes" id="UP001177003"/>
    </source>
</evidence>
<dbReference type="Gene3D" id="3.80.10.10">
    <property type="entry name" value="Ribonuclease Inhibitor"/>
    <property type="match status" value="1"/>
</dbReference>
<dbReference type="AlphaFoldDB" id="A0AA35Y7U5"/>
<dbReference type="PANTHER" id="PTHR31639:SF42">
    <property type="entry name" value="OS02G0160200 PROTEIN"/>
    <property type="match status" value="1"/>
</dbReference>
<dbReference type="Proteomes" id="UP001177003">
    <property type="component" value="Chromosome 1"/>
</dbReference>
<proteinExistence type="predicted"/>
<dbReference type="InterPro" id="IPR032675">
    <property type="entry name" value="LRR_dom_sf"/>
</dbReference>
<dbReference type="SUPFAM" id="SSF81383">
    <property type="entry name" value="F-box domain"/>
    <property type="match status" value="1"/>
</dbReference>
<dbReference type="EMBL" id="OX465077">
    <property type="protein sequence ID" value="CAI9268380.1"/>
    <property type="molecule type" value="Genomic_DNA"/>
</dbReference>
<evidence type="ECO:0000313" key="1">
    <source>
        <dbReference type="EMBL" id="CAI9268380.1"/>
    </source>
</evidence>
<protein>
    <recommendedName>
        <fullName evidence="3">FBD domain-containing protein</fullName>
    </recommendedName>
</protein>
<reference evidence="1" key="1">
    <citation type="submission" date="2023-04" db="EMBL/GenBank/DDBJ databases">
        <authorList>
            <person name="Vijverberg K."/>
            <person name="Xiong W."/>
            <person name="Schranz E."/>
        </authorList>
    </citation>
    <scope>NUCLEOTIDE SEQUENCE</scope>
</reference>
<evidence type="ECO:0008006" key="3">
    <source>
        <dbReference type="Google" id="ProtNLM"/>
    </source>
</evidence>
<organism evidence="1 2">
    <name type="scientific">Lactuca saligna</name>
    <name type="common">Willowleaf lettuce</name>
    <dbReference type="NCBI Taxonomy" id="75948"/>
    <lineage>
        <taxon>Eukaryota</taxon>
        <taxon>Viridiplantae</taxon>
        <taxon>Streptophyta</taxon>
        <taxon>Embryophyta</taxon>
        <taxon>Tracheophyta</taxon>
        <taxon>Spermatophyta</taxon>
        <taxon>Magnoliopsida</taxon>
        <taxon>eudicotyledons</taxon>
        <taxon>Gunneridae</taxon>
        <taxon>Pentapetalae</taxon>
        <taxon>asterids</taxon>
        <taxon>campanulids</taxon>
        <taxon>Asterales</taxon>
        <taxon>Asteraceae</taxon>
        <taxon>Cichorioideae</taxon>
        <taxon>Cichorieae</taxon>
        <taxon>Lactucinae</taxon>
        <taxon>Lactuca</taxon>
    </lineage>
</organism>
<accession>A0AA35Y7U5</accession>
<dbReference type="SUPFAM" id="SSF52047">
    <property type="entry name" value="RNI-like"/>
    <property type="match status" value="1"/>
</dbReference>